<feature type="compositionally biased region" description="Basic and acidic residues" evidence="1">
    <location>
        <begin position="77"/>
        <end position="88"/>
    </location>
</feature>
<dbReference type="VEuPathDB" id="FungiDB:CCM_01832"/>
<feature type="compositionally biased region" description="Acidic residues" evidence="1">
    <location>
        <begin position="48"/>
        <end position="59"/>
    </location>
</feature>
<dbReference type="Proteomes" id="UP000323067">
    <property type="component" value="Chromosome v"/>
</dbReference>
<evidence type="ECO:0000313" key="3">
    <source>
        <dbReference type="Proteomes" id="UP000323067"/>
    </source>
</evidence>
<gene>
    <name evidence="2" type="ORF">A9K55_004124</name>
</gene>
<dbReference type="AlphaFoldDB" id="A0A2H4SME3"/>
<feature type="region of interest" description="Disordered" evidence="1">
    <location>
        <begin position="118"/>
        <end position="143"/>
    </location>
</feature>
<proteinExistence type="predicted"/>
<sequence>MSVVQVGSYGAGEEAANCARQDGCRVEEGEALAELGGRVPAAQQVENAQEDAAEDEAEGEQGAAALGGGHGGAQSAPDEHDGRQEDGGPARYNTLLPRLHKNLRLTFVGPPCTHTTCLRKNPDPNASFTSRSQSAKNQQMDSKTATRILSQDAYSVTLDGLGIKQAYGAQLPSNSPCEDRYNRAQSVPLWQDEKWVGVTIFDGHNGCQTAEHLEKELLKAVQAKLNTLEPESRNDEAIQHAIQATFTEVDKAIITDYTQLA</sequence>
<dbReference type="Gene3D" id="3.60.40.10">
    <property type="entry name" value="PPM-type phosphatase domain"/>
    <property type="match status" value="1"/>
</dbReference>
<evidence type="ECO:0000313" key="2">
    <source>
        <dbReference type="EMBL" id="ATY64282.1"/>
    </source>
</evidence>
<name>A0A2H4SME3_CORMI</name>
<dbReference type="VEuPathDB" id="FungiDB:A9K55_004124"/>
<feature type="compositionally biased region" description="Low complexity" evidence="1">
    <location>
        <begin position="38"/>
        <end position="47"/>
    </location>
</feature>
<protein>
    <submittedName>
        <fullName evidence="2">Phosphatase 2C</fullName>
    </submittedName>
</protein>
<evidence type="ECO:0000256" key="1">
    <source>
        <dbReference type="SAM" id="MobiDB-lite"/>
    </source>
</evidence>
<dbReference type="InterPro" id="IPR036457">
    <property type="entry name" value="PPM-type-like_dom_sf"/>
</dbReference>
<feature type="region of interest" description="Disordered" evidence="1">
    <location>
        <begin position="38"/>
        <end position="93"/>
    </location>
</feature>
<accession>A0A2H4SME3</accession>
<dbReference type="EMBL" id="CP023325">
    <property type="protein sequence ID" value="ATY64282.1"/>
    <property type="molecule type" value="Genomic_DNA"/>
</dbReference>
<dbReference type="SUPFAM" id="SSF81606">
    <property type="entry name" value="PP2C-like"/>
    <property type="match status" value="1"/>
</dbReference>
<organism evidence="2 3">
    <name type="scientific">Cordyceps militaris</name>
    <name type="common">Caterpillar fungus</name>
    <name type="synonym">Clavaria militaris</name>
    <dbReference type="NCBI Taxonomy" id="73501"/>
    <lineage>
        <taxon>Eukaryota</taxon>
        <taxon>Fungi</taxon>
        <taxon>Dikarya</taxon>
        <taxon>Ascomycota</taxon>
        <taxon>Pezizomycotina</taxon>
        <taxon>Sordariomycetes</taxon>
        <taxon>Hypocreomycetidae</taxon>
        <taxon>Hypocreales</taxon>
        <taxon>Cordycipitaceae</taxon>
        <taxon>Cordyceps</taxon>
    </lineage>
</organism>
<feature type="region of interest" description="Disordered" evidence="1">
    <location>
        <begin position="1"/>
        <end position="22"/>
    </location>
</feature>
<reference evidence="2 3" key="1">
    <citation type="journal article" date="2017" name="BMC Genomics">
        <title>Chromosome level assembly and secondary metabolite potential of the parasitic fungus Cordyceps militaris.</title>
        <authorList>
            <person name="Kramer G.J."/>
            <person name="Nodwell J.R."/>
        </authorList>
    </citation>
    <scope>NUCLEOTIDE SEQUENCE [LARGE SCALE GENOMIC DNA]</scope>
    <source>
        <strain evidence="2 3">ATCC 34164</strain>
    </source>
</reference>